<keyword evidence="3" id="KW-1185">Reference proteome</keyword>
<accession>A0ABS9ZYU1</accession>
<dbReference type="Proteomes" id="UP001165460">
    <property type="component" value="Unassembled WGS sequence"/>
</dbReference>
<proteinExistence type="predicted"/>
<evidence type="ECO:0000256" key="1">
    <source>
        <dbReference type="SAM" id="SignalP"/>
    </source>
</evidence>
<gene>
    <name evidence="2" type="ORF">MMF97_12175</name>
</gene>
<reference evidence="2" key="1">
    <citation type="submission" date="2022-03" db="EMBL/GenBank/DDBJ databases">
        <authorList>
            <person name="Woo C.Y."/>
        </authorList>
    </citation>
    <scope>NUCLEOTIDE SEQUENCE</scope>
    <source>
        <strain evidence="2">CYS-01</strain>
    </source>
</reference>
<dbReference type="RefSeq" id="WP_243362663.1">
    <property type="nucleotide sequence ID" value="NZ_JALGBH010000002.1"/>
</dbReference>
<evidence type="ECO:0008006" key="4">
    <source>
        <dbReference type="Google" id="ProtNLM"/>
    </source>
</evidence>
<sequence>MKNLIKGIFSICLILSILAACKNKIQIDDQQKQVVSQKSQKDLFGFYKDLELKPGYHFEVLSWGKGVDSIGAYSILMSDSVKKNFKSVSAEREGILTDAWNMDMDNDGNPEIYLQVSVKKNEADLYVYEFAGNSFNKISFRGTSSIKGYNGNDKFFIKEGDLYRTVNVLQKEDGKEQNITKTYRYTLSSNTFSMKENKAEQKN</sequence>
<evidence type="ECO:0000313" key="3">
    <source>
        <dbReference type="Proteomes" id="UP001165460"/>
    </source>
</evidence>
<keyword evidence="1" id="KW-0732">Signal</keyword>
<comment type="caution">
    <text evidence="2">The sequence shown here is derived from an EMBL/GenBank/DDBJ whole genome shotgun (WGS) entry which is preliminary data.</text>
</comment>
<evidence type="ECO:0000313" key="2">
    <source>
        <dbReference type="EMBL" id="MCJ0743472.1"/>
    </source>
</evidence>
<protein>
    <recommendedName>
        <fullName evidence="4">Lipoprotein</fullName>
    </recommendedName>
</protein>
<dbReference type="PROSITE" id="PS51257">
    <property type="entry name" value="PROKAR_LIPOPROTEIN"/>
    <property type="match status" value="1"/>
</dbReference>
<dbReference type="EMBL" id="JALGBH010000002">
    <property type="protein sequence ID" value="MCJ0743472.1"/>
    <property type="molecule type" value="Genomic_DNA"/>
</dbReference>
<feature type="signal peptide" evidence="1">
    <location>
        <begin position="1"/>
        <end position="19"/>
    </location>
</feature>
<feature type="chain" id="PRO_5046112934" description="Lipoprotein" evidence="1">
    <location>
        <begin position="20"/>
        <end position="203"/>
    </location>
</feature>
<name>A0ABS9ZYU1_9SPHI</name>
<organism evidence="2 3">
    <name type="scientific">Pedobacter montanisoli</name>
    <dbReference type="NCBI Taxonomy" id="2923277"/>
    <lineage>
        <taxon>Bacteria</taxon>
        <taxon>Pseudomonadati</taxon>
        <taxon>Bacteroidota</taxon>
        <taxon>Sphingobacteriia</taxon>
        <taxon>Sphingobacteriales</taxon>
        <taxon>Sphingobacteriaceae</taxon>
        <taxon>Pedobacter</taxon>
    </lineage>
</organism>